<dbReference type="GO" id="GO:0003954">
    <property type="term" value="F:NADH dehydrogenase activity"/>
    <property type="evidence" value="ECO:0007669"/>
    <property type="project" value="TreeGrafter"/>
</dbReference>
<feature type="domain" description="NADH:ubiquinone/plastoquinone oxidoreductase chloroplast chain 5 C-terminal" evidence="23">
    <location>
        <begin position="448"/>
        <end position="685"/>
    </location>
</feature>
<feature type="transmembrane region" description="Helical" evidence="20">
    <location>
        <begin position="40"/>
        <end position="60"/>
    </location>
</feature>
<dbReference type="InterPro" id="IPR001516">
    <property type="entry name" value="Proton_antipo_N"/>
</dbReference>
<evidence type="ECO:0000256" key="14">
    <source>
        <dbReference type="ARBA" id="ARBA00022989"/>
    </source>
</evidence>
<feature type="transmembrane region" description="Helical" evidence="20">
    <location>
        <begin position="145"/>
        <end position="166"/>
    </location>
</feature>
<dbReference type="NCBIfam" id="TIGR01974">
    <property type="entry name" value="NDH_I_L"/>
    <property type="match status" value="1"/>
</dbReference>
<keyword evidence="13" id="KW-1278">Translocase</keyword>
<keyword evidence="14 20" id="KW-1133">Transmembrane helix</keyword>
<evidence type="ECO:0000256" key="3">
    <source>
        <dbReference type="ARBA" id="ARBA00008200"/>
    </source>
</evidence>
<evidence type="ECO:0000256" key="16">
    <source>
        <dbReference type="ARBA" id="ARBA00023078"/>
    </source>
</evidence>
<evidence type="ECO:0000256" key="20">
    <source>
        <dbReference type="RuleBase" id="RU364062"/>
    </source>
</evidence>
<dbReference type="Gene3D" id="1.20.5.2700">
    <property type="match status" value="1"/>
</dbReference>
<feature type="transmembrane region" description="Helical" evidence="20">
    <location>
        <begin position="85"/>
        <end position="109"/>
    </location>
</feature>
<evidence type="ECO:0000256" key="1">
    <source>
        <dbReference type="ARBA" id="ARBA00004059"/>
    </source>
</evidence>
<evidence type="ECO:0000256" key="18">
    <source>
        <dbReference type="ARBA" id="ARBA00047726"/>
    </source>
</evidence>
<dbReference type="GO" id="GO:0015990">
    <property type="term" value="P:electron transport coupled proton transport"/>
    <property type="evidence" value="ECO:0007669"/>
    <property type="project" value="TreeGrafter"/>
</dbReference>
<feature type="transmembrane region" description="Helical" evidence="20">
    <location>
        <begin position="393"/>
        <end position="412"/>
    </location>
</feature>
<dbReference type="GO" id="GO:0008137">
    <property type="term" value="F:NADH dehydrogenase (ubiquinone) activity"/>
    <property type="evidence" value="ECO:0007669"/>
    <property type="project" value="InterPro"/>
</dbReference>
<dbReference type="GO" id="GO:0042773">
    <property type="term" value="P:ATP synthesis coupled electron transport"/>
    <property type="evidence" value="ECO:0007669"/>
    <property type="project" value="InterPro"/>
</dbReference>
<keyword evidence="15 20" id="KW-0520">NAD</keyword>
<feature type="transmembrane region" description="Helical" evidence="20">
    <location>
        <begin position="6"/>
        <end position="28"/>
    </location>
</feature>
<feature type="transmembrane region" description="Helical" evidence="20">
    <location>
        <begin position="601"/>
        <end position="619"/>
    </location>
</feature>
<feature type="transmembrane region" description="Helical" evidence="20">
    <location>
        <begin position="424"/>
        <end position="447"/>
    </location>
</feature>
<comment type="similarity">
    <text evidence="3 20">Belongs to the complex I subunit 5 family.</text>
</comment>
<comment type="catalytic activity">
    <reaction evidence="18 20">
        <text>a plastoquinone + NADPH + (n+1) H(+)(in) = a plastoquinol + NADP(+) + n H(+)(out)</text>
        <dbReference type="Rhea" id="RHEA:42612"/>
        <dbReference type="Rhea" id="RHEA-COMP:9561"/>
        <dbReference type="Rhea" id="RHEA-COMP:9562"/>
        <dbReference type="ChEBI" id="CHEBI:15378"/>
        <dbReference type="ChEBI" id="CHEBI:17757"/>
        <dbReference type="ChEBI" id="CHEBI:57783"/>
        <dbReference type="ChEBI" id="CHEBI:58349"/>
        <dbReference type="ChEBI" id="CHEBI:62192"/>
    </reaction>
</comment>
<evidence type="ECO:0000259" key="21">
    <source>
        <dbReference type="Pfam" id="PF00361"/>
    </source>
</evidence>
<dbReference type="InterPro" id="IPR018393">
    <property type="entry name" value="NADHpl_OxRdtase_5_subgr"/>
</dbReference>
<proteinExistence type="inferred from homology"/>
<comment type="subcellular location">
    <subcellularLocation>
        <location evidence="2 20">Plastid</location>
        <location evidence="2 20">Chloroplast thylakoid membrane</location>
        <topology evidence="2 20">Multi-pass membrane protein</topology>
    </subcellularLocation>
</comment>
<name>A0A8F4MAP9_9LAMI</name>
<evidence type="ECO:0000259" key="23">
    <source>
        <dbReference type="Pfam" id="PF01010"/>
    </source>
</evidence>
<gene>
    <name evidence="20 24" type="primary">ndhF</name>
</gene>
<evidence type="ECO:0000256" key="17">
    <source>
        <dbReference type="ARBA" id="ARBA00023136"/>
    </source>
</evidence>
<evidence type="ECO:0000256" key="10">
    <source>
        <dbReference type="ARBA" id="ARBA00022719"/>
    </source>
</evidence>
<evidence type="ECO:0000256" key="9">
    <source>
        <dbReference type="ARBA" id="ARBA00022692"/>
    </source>
</evidence>
<keyword evidence="8 20" id="KW-0934">Plastid</keyword>
<evidence type="ECO:0000256" key="11">
    <source>
        <dbReference type="ARBA" id="ARBA00022857"/>
    </source>
</evidence>
<keyword evidence="6 20" id="KW-0813">Transport</keyword>
<dbReference type="PRINTS" id="PR01435">
    <property type="entry name" value="NPOXDRDTASE5"/>
</dbReference>
<dbReference type="InterPro" id="IPR002128">
    <property type="entry name" value="NADH_UbQ_OxRdtase_chlpt_su5_C"/>
</dbReference>
<keyword evidence="10 20" id="KW-0874">Quinone</keyword>
<keyword evidence="12 20" id="KW-0618">Plastoquinone</keyword>
<keyword evidence="9 20" id="KW-0812">Transmembrane</keyword>
<evidence type="ECO:0000256" key="19">
    <source>
        <dbReference type="ARBA" id="ARBA00048026"/>
    </source>
</evidence>
<evidence type="ECO:0000256" key="6">
    <source>
        <dbReference type="ARBA" id="ARBA00022448"/>
    </source>
</evidence>
<evidence type="ECO:0000313" key="24">
    <source>
        <dbReference type="EMBL" id="QXE41399.1"/>
    </source>
</evidence>
<keyword evidence="17 20" id="KW-0472">Membrane</keyword>
<accession>A0A8F4MAP9</accession>
<organism evidence="24">
    <name type="scientific">Olea laxiflora</name>
    <dbReference type="NCBI Taxonomy" id="2813875"/>
    <lineage>
        <taxon>Eukaryota</taxon>
        <taxon>Viridiplantae</taxon>
        <taxon>Streptophyta</taxon>
        <taxon>Embryophyta</taxon>
        <taxon>Tracheophyta</taxon>
        <taxon>Spermatophyta</taxon>
        <taxon>Magnoliopsida</taxon>
        <taxon>eudicotyledons</taxon>
        <taxon>Gunneridae</taxon>
        <taxon>Pentapetalae</taxon>
        <taxon>asterids</taxon>
        <taxon>lamiids</taxon>
        <taxon>Lamiales</taxon>
        <taxon>Oleaceae</taxon>
        <taxon>Oleeae</taxon>
        <taxon>Olea</taxon>
    </lineage>
</organism>
<feature type="domain" description="NADH:quinone oxidoreductase/Mrp antiporter transmembrane" evidence="21">
    <location>
        <begin position="141"/>
        <end position="442"/>
    </location>
</feature>
<feature type="transmembrane region" description="Helical" evidence="20">
    <location>
        <begin position="121"/>
        <end position="139"/>
    </location>
</feature>
<evidence type="ECO:0000256" key="15">
    <source>
        <dbReference type="ARBA" id="ARBA00023027"/>
    </source>
</evidence>
<feature type="transmembrane region" description="Helical" evidence="20">
    <location>
        <begin position="351"/>
        <end position="373"/>
    </location>
</feature>
<dbReference type="Pfam" id="PF01010">
    <property type="entry name" value="Proton_antipo_C"/>
    <property type="match status" value="1"/>
</dbReference>
<feature type="transmembrane region" description="Helical" evidence="20">
    <location>
        <begin position="718"/>
        <end position="737"/>
    </location>
</feature>
<dbReference type="EC" id="7.1.1.-" evidence="20"/>
<dbReference type="GO" id="GO:0009535">
    <property type="term" value="C:chloroplast thylakoid membrane"/>
    <property type="evidence" value="ECO:0007669"/>
    <property type="project" value="UniProtKB-SubCell"/>
</dbReference>
<feature type="transmembrane region" description="Helical" evidence="20">
    <location>
        <begin position="546"/>
        <end position="566"/>
    </location>
</feature>
<comment type="catalytic activity">
    <reaction evidence="19 20">
        <text>a plastoquinone + NADH + (n+1) H(+)(in) = a plastoquinol + NAD(+) + n H(+)(out)</text>
        <dbReference type="Rhea" id="RHEA:42608"/>
        <dbReference type="Rhea" id="RHEA-COMP:9561"/>
        <dbReference type="Rhea" id="RHEA-COMP:9562"/>
        <dbReference type="ChEBI" id="CHEBI:15378"/>
        <dbReference type="ChEBI" id="CHEBI:17757"/>
        <dbReference type="ChEBI" id="CHEBI:57540"/>
        <dbReference type="ChEBI" id="CHEBI:57945"/>
        <dbReference type="ChEBI" id="CHEBI:62192"/>
    </reaction>
</comment>
<dbReference type="GO" id="GO:0048038">
    <property type="term" value="F:quinone binding"/>
    <property type="evidence" value="ECO:0007669"/>
    <property type="project" value="UniProtKB-KW"/>
</dbReference>
<dbReference type="PRINTS" id="PR01434">
    <property type="entry name" value="NADHDHGNASE5"/>
</dbReference>
<dbReference type="Pfam" id="PF00662">
    <property type="entry name" value="Proton_antipo_N"/>
    <property type="match status" value="1"/>
</dbReference>
<protein>
    <recommendedName>
        <fullName evidence="5 20">NAD(P)H-quinone oxidoreductase subunit 5, chloroplastic</fullName>
        <ecNumber evidence="20">7.1.1.-</ecNumber>
    </recommendedName>
    <alternativeName>
        <fullName evidence="20">NADH-plastoquinone oxidoreductase subunit 5</fullName>
    </alternativeName>
</protein>
<feature type="transmembrane region" description="Helical" evidence="20">
    <location>
        <begin position="187"/>
        <end position="205"/>
    </location>
</feature>
<feature type="transmembrane region" description="Helical" evidence="20">
    <location>
        <begin position="262"/>
        <end position="287"/>
    </location>
</feature>
<evidence type="ECO:0000256" key="2">
    <source>
        <dbReference type="ARBA" id="ARBA00004454"/>
    </source>
</evidence>
<comment type="function">
    <text evidence="1 20">NDH shuttles electrons from NAD(P)H:plastoquinone, via FMN and iron-sulfur (Fe-S) centers, to quinones in the photosynthetic chain and possibly in a chloroplast respiratory chain. The immediate electron acceptor for the enzyme in this species is believed to be plastoquinone. Couples the redox reaction to proton translocation, and thus conserves the redox energy in a proton gradient.</text>
</comment>
<keyword evidence="11 20" id="KW-0521">NADP</keyword>
<comment type="subunit">
    <text evidence="4 20">NDH is composed of at least 16 different subunits, 5 of which are encoded in the nucleus.</text>
</comment>
<feature type="transmembrane region" description="Helical" evidence="20">
    <location>
        <begin position="318"/>
        <end position="339"/>
    </location>
</feature>
<dbReference type="NCBIfam" id="NF005141">
    <property type="entry name" value="PRK06590.1"/>
    <property type="match status" value="1"/>
</dbReference>
<dbReference type="EMBL" id="MT560011">
    <property type="protein sequence ID" value="QXE41399.1"/>
    <property type="molecule type" value="Genomic_DNA"/>
</dbReference>
<dbReference type="PANTHER" id="PTHR42829:SF2">
    <property type="entry name" value="NADH-UBIQUINONE OXIDOREDUCTASE CHAIN 5"/>
    <property type="match status" value="1"/>
</dbReference>
<evidence type="ECO:0000256" key="12">
    <source>
        <dbReference type="ARBA" id="ARBA00022957"/>
    </source>
</evidence>
<sequence length="738" mass="83471">MEQTYQYAWIIPFVPLPVPILIGVGLFLFPTATKNIRRMWAFPSILLLSIVMIFSINLSIQQINSSCIYQYVWSWTINNDFSLEFGYLIDPLTSIMSILITTVGIMVLIYSDNYMAHDQGYLRFFAYMSFFSASMLGLVTSSNLIQIYIFWELVGMCSYLLIGFWFTRPIAANACQKAFVTNRVGDFGLLLGILGFYWITGSFEFRDLFEILNNLIYNNKVNSSFVTLCAALLFTGAVAKSAQFPLHVWLPDAMEGPTPISALIHAATMVAAGIFLVARLLPLFIVIPYIMNLISFIGIITVLLGATLALAQKDIKRGLAYSTMSQLGYMMLALGMGSYRSALFHLITHAYSKALLFLGSGSIIHSMETIVGYSPDKSQNMVLMGGLTKHVPITQISFLLGTISLCGIPPLACFWSKDEILNDSWLYSPIFAIIAWTTAGLTAFYMFRIYLLTFEGHLNVHFQNYSGKQNTPFYSISLWGKGGSKRINKNFRLLEMNNSKSSSFFSKKTYRSDKNVRNRVGPFITIVHFENKKNYSYPSESDNTMLFPLLVLGIFTLFVGSLGIPFNQELDILTKWLTPSINLLHQKLNDSIDWYEFWKDAIFSVSIAYFGIFIASFLYKPIYSSFQNFDLINLFVKTGPKRSLWDKILNGLYNWSYNRAYIDAFYTTSLTGAVRGLAQLTHFFDRRVIDGITNGVGVMSFFVGEGIKYVGGGRISSYLFFYLSCVSIFLLGLYFPVF</sequence>
<dbReference type="InterPro" id="IPR003945">
    <property type="entry name" value="NU5C-like"/>
</dbReference>
<dbReference type="AlphaFoldDB" id="A0A8F4MAP9"/>
<reference evidence="24" key="1">
    <citation type="journal article" date="2021" name="J Syst">
        <title>Phylogenomic relationships and species identification of the olive genus Olea (Oleaceae).</title>
        <authorList>
            <person name="Dong W."/>
            <person name="Sun J."/>
            <person name="Liu Y."/>
            <person name="Xu C."/>
            <person name="Wang Y."/>
            <person name="Suo Z."/>
            <person name="Zhou S."/>
            <person name="Zhang Z."/>
            <person name="Wen J."/>
        </authorList>
    </citation>
    <scope>NUCLEOTIDE SEQUENCE</scope>
</reference>
<dbReference type="PANTHER" id="PTHR42829">
    <property type="entry name" value="NADH-UBIQUINONE OXIDOREDUCTASE CHAIN 5"/>
    <property type="match status" value="1"/>
</dbReference>
<evidence type="ECO:0000256" key="13">
    <source>
        <dbReference type="ARBA" id="ARBA00022967"/>
    </source>
</evidence>
<geneLocation type="chloroplast" evidence="24"/>
<evidence type="ECO:0000256" key="5">
    <source>
        <dbReference type="ARBA" id="ARBA00018648"/>
    </source>
</evidence>
<keyword evidence="16 20" id="KW-0793">Thylakoid</keyword>
<feature type="domain" description="NADH-Ubiquinone oxidoreductase (complex I) chain 5 N-terminal" evidence="22">
    <location>
        <begin position="75"/>
        <end position="125"/>
    </location>
</feature>
<evidence type="ECO:0000259" key="22">
    <source>
        <dbReference type="Pfam" id="PF00662"/>
    </source>
</evidence>
<evidence type="ECO:0000256" key="4">
    <source>
        <dbReference type="ARBA" id="ARBA00011199"/>
    </source>
</evidence>
<evidence type="ECO:0000256" key="8">
    <source>
        <dbReference type="ARBA" id="ARBA00022640"/>
    </source>
</evidence>
<feature type="transmembrane region" description="Helical" evidence="20">
    <location>
        <begin position="293"/>
        <end position="311"/>
    </location>
</feature>
<evidence type="ECO:0000256" key="7">
    <source>
        <dbReference type="ARBA" id="ARBA00022528"/>
    </source>
</evidence>
<keyword evidence="7 20" id="KW-0150">Chloroplast</keyword>
<dbReference type="Pfam" id="PF00361">
    <property type="entry name" value="Proton_antipo_M"/>
    <property type="match status" value="1"/>
</dbReference>
<dbReference type="InterPro" id="IPR001750">
    <property type="entry name" value="ND/Mrp_TM"/>
</dbReference>